<evidence type="ECO:0000313" key="9">
    <source>
        <dbReference type="Proteomes" id="UP000696280"/>
    </source>
</evidence>
<dbReference type="InterPro" id="IPR007577">
    <property type="entry name" value="GlycoTrfase_DXD_sugar-bd_CS"/>
</dbReference>
<evidence type="ECO:0000256" key="4">
    <source>
        <dbReference type="ARBA" id="ARBA00022692"/>
    </source>
</evidence>
<evidence type="ECO:0000256" key="6">
    <source>
        <dbReference type="ARBA" id="ARBA00023136"/>
    </source>
</evidence>
<gene>
    <name evidence="8" type="ORF">HYFRA_00001285</name>
</gene>
<comment type="similarity">
    <text evidence="2">Belongs to the glycosyltransferase 32 family.</text>
</comment>
<dbReference type="Gene3D" id="3.90.550.20">
    <property type="match status" value="1"/>
</dbReference>
<name>A0A9N9L8D3_9HELO</name>
<dbReference type="GO" id="GO:0000030">
    <property type="term" value="F:mannosyltransferase activity"/>
    <property type="evidence" value="ECO:0007669"/>
    <property type="project" value="TreeGrafter"/>
</dbReference>
<dbReference type="PANTHER" id="PTHR32385:SF20">
    <property type="entry name" value="MANNOSYL PHOSPHORYLINOSITOL CERAMIDE SYNTHASE CSH1-RELATED"/>
    <property type="match status" value="1"/>
</dbReference>
<dbReference type="InterPro" id="IPR051706">
    <property type="entry name" value="Glycosyltransferase_domain"/>
</dbReference>
<dbReference type="OrthoDB" id="3647at2759"/>
<evidence type="ECO:0000256" key="3">
    <source>
        <dbReference type="ARBA" id="ARBA00022679"/>
    </source>
</evidence>
<accession>A0A9N9L8D3</accession>
<evidence type="ECO:0000256" key="5">
    <source>
        <dbReference type="ARBA" id="ARBA00022989"/>
    </source>
</evidence>
<keyword evidence="6 7" id="KW-0472">Membrane</keyword>
<dbReference type="GO" id="GO:0016020">
    <property type="term" value="C:membrane"/>
    <property type="evidence" value="ECO:0007669"/>
    <property type="project" value="UniProtKB-SubCell"/>
</dbReference>
<feature type="transmembrane region" description="Helical" evidence="7">
    <location>
        <begin position="199"/>
        <end position="219"/>
    </location>
</feature>
<protein>
    <recommendedName>
        <fullName evidence="10">Glycosyltransferase family 32 protein</fullName>
    </recommendedName>
</protein>
<keyword evidence="5 7" id="KW-1133">Transmembrane helix</keyword>
<comment type="subcellular location">
    <subcellularLocation>
        <location evidence="1">Membrane</location>
        <topology evidence="1">Multi-pass membrane protein</topology>
    </subcellularLocation>
</comment>
<dbReference type="PANTHER" id="PTHR32385">
    <property type="entry name" value="MANNOSYL PHOSPHORYLINOSITOL CERAMIDE SYNTHASE"/>
    <property type="match status" value="1"/>
</dbReference>
<evidence type="ECO:0008006" key="10">
    <source>
        <dbReference type="Google" id="ProtNLM"/>
    </source>
</evidence>
<evidence type="ECO:0000256" key="7">
    <source>
        <dbReference type="SAM" id="Phobius"/>
    </source>
</evidence>
<evidence type="ECO:0000256" key="2">
    <source>
        <dbReference type="ARBA" id="ARBA00009003"/>
    </source>
</evidence>
<dbReference type="Pfam" id="PF04488">
    <property type="entry name" value="Gly_transf_sug"/>
    <property type="match status" value="1"/>
</dbReference>
<keyword evidence="4 7" id="KW-0812">Transmembrane</keyword>
<sequence length="331" mass="38550">MRRGNVIFLVIIFVVVGYLTNECRTLISLLFEDATAYAISPKDLPPPGNKDNDNGTGTNVIPKIIHQTYINSSIPAKWQEGQQACVNLHSDYEYILWTDEKSREFIKKEYNWFLKTFDAYSYPIQRADTIRYFVLYHYGGIYIDLDDGCNRRLDPLLRYPAWLRFTTPTGISNDAMGAVPHHPFFKFTIDLLEEYNRSWVLGYITVMGSTGPLFLSVVWKRYLWDHTKPSEIVRILMPAEYKNHPWSFFNIAKGSSWHGKDAQTIFWMLKHWVFLTVAGFLIAGVVGIGLWFAWSEWVMNTGKRTSHGRKKSFWKRVRGSGNRYELVDRMA</sequence>
<feature type="transmembrane region" description="Helical" evidence="7">
    <location>
        <begin position="272"/>
        <end position="294"/>
    </location>
</feature>
<proteinExistence type="inferred from homology"/>
<evidence type="ECO:0000256" key="1">
    <source>
        <dbReference type="ARBA" id="ARBA00004141"/>
    </source>
</evidence>
<keyword evidence="3" id="KW-0808">Transferase</keyword>
<organism evidence="8 9">
    <name type="scientific">Hymenoscyphus fraxineus</name>
    <dbReference type="NCBI Taxonomy" id="746836"/>
    <lineage>
        <taxon>Eukaryota</taxon>
        <taxon>Fungi</taxon>
        <taxon>Dikarya</taxon>
        <taxon>Ascomycota</taxon>
        <taxon>Pezizomycotina</taxon>
        <taxon>Leotiomycetes</taxon>
        <taxon>Helotiales</taxon>
        <taxon>Helotiaceae</taxon>
        <taxon>Hymenoscyphus</taxon>
    </lineage>
</organism>
<dbReference type="Proteomes" id="UP000696280">
    <property type="component" value="Unassembled WGS sequence"/>
</dbReference>
<dbReference type="InterPro" id="IPR029044">
    <property type="entry name" value="Nucleotide-diphossugar_trans"/>
</dbReference>
<keyword evidence="9" id="KW-1185">Reference proteome</keyword>
<dbReference type="EMBL" id="CAJVRL010000092">
    <property type="protein sequence ID" value="CAG8959387.1"/>
    <property type="molecule type" value="Genomic_DNA"/>
</dbReference>
<dbReference type="FunFam" id="3.90.550.20:FF:000001">
    <property type="entry name" value="MIPC synthase subunit (SurA)"/>
    <property type="match status" value="1"/>
</dbReference>
<reference evidence="8" key="1">
    <citation type="submission" date="2021-07" db="EMBL/GenBank/DDBJ databases">
        <authorList>
            <person name="Durling M."/>
        </authorList>
    </citation>
    <scope>NUCLEOTIDE SEQUENCE</scope>
</reference>
<evidence type="ECO:0000313" key="8">
    <source>
        <dbReference type="EMBL" id="CAG8959387.1"/>
    </source>
</evidence>
<dbReference type="GO" id="GO:0051999">
    <property type="term" value="P:mannosyl-inositol phosphorylceramide biosynthetic process"/>
    <property type="evidence" value="ECO:0007669"/>
    <property type="project" value="TreeGrafter"/>
</dbReference>
<comment type="caution">
    <text evidence="8">The sequence shown here is derived from an EMBL/GenBank/DDBJ whole genome shotgun (WGS) entry which is preliminary data.</text>
</comment>
<dbReference type="SUPFAM" id="SSF53448">
    <property type="entry name" value="Nucleotide-diphospho-sugar transferases"/>
    <property type="match status" value="1"/>
</dbReference>
<dbReference type="AlphaFoldDB" id="A0A9N9L8D3"/>